<evidence type="ECO:0000313" key="11">
    <source>
        <dbReference type="Proteomes" id="UP000244677"/>
    </source>
</evidence>
<keyword evidence="3" id="KW-0813">Transport</keyword>
<keyword evidence="5" id="KW-0812">Transmembrane</keyword>
<evidence type="ECO:0000256" key="7">
    <source>
        <dbReference type="ARBA" id="ARBA00023237"/>
    </source>
</evidence>
<organism evidence="10 11">
    <name type="scientific">Flavobacterium kingsejongi</name>
    <dbReference type="NCBI Taxonomy" id="1678728"/>
    <lineage>
        <taxon>Bacteria</taxon>
        <taxon>Pseudomonadati</taxon>
        <taxon>Bacteroidota</taxon>
        <taxon>Flavobacteriia</taxon>
        <taxon>Flavobacteriales</taxon>
        <taxon>Flavobacteriaceae</taxon>
        <taxon>Flavobacterium</taxon>
    </lineage>
</organism>
<dbReference type="AlphaFoldDB" id="A0A2S1LMN5"/>
<dbReference type="OrthoDB" id="9811587at2"/>
<dbReference type="RefSeq" id="WP_108736605.1">
    <property type="nucleotide sequence ID" value="NZ_CP020919.1"/>
</dbReference>
<dbReference type="GO" id="GO:0009279">
    <property type="term" value="C:cell outer membrane"/>
    <property type="evidence" value="ECO:0007669"/>
    <property type="project" value="UniProtKB-SubCell"/>
</dbReference>
<evidence type="ECO:0000256" key="3">
    <source>
        <dbReference type="ARBA" id="ARBA00022448"/>
    </source>
</evidence>
<gene>
    <name evidence="10" type="ORF">FK004_06940</name>
</gene>
<keyword evidence="7" id="KW-0998">Cell outer membrane</keyword>
<evidence type="ECO:0008006" key="12">
    <source>
        <dbReference type="Google" id="ProtNLM"/>
    </source>
</evidence>
<keyword evidence="6" id="KW-0472">Membrane</keyword>
<dbReference type="PANTHER" id="PTHR30026">
    <property type="entry name" value="OUTER MEMBRANE PROTEIN TOLC"/>
    <property type="match status" value="1"/>
</dbReference>
<accession>A0A2S1LMN5</accession>
<comment type="subcellular location">
    <subcellularLocation>
        <location evidence="1">Cell outer membrane</location>
    </subcellularLocation>
</comment>
<evidence type="ECO:0000256" key="8">
    <source>
        <dbReference type="SAM" id="Coils"/>
    </source>
</evidence>
<dbReference type="GO" id="GO:1990281">
    <property type="term" value="C:efflux pump complex"/>
    <property type="evidence" value="ECO:0007669"/>
    <property type="project" value="TreeGrafter"/>
</dbReference>
<keyword evidence="8" id="KW-0175">Coiled coil</keyword>
<dbReference type="Pfam" id="PF02321">
    <property type="entry name" value="OEP"/>
    <property type="match status" value="1"/>
</dbReference>
<dbReference type="PANTHER" id="PTHR30026:SF20">
    <property type="entry name" value="OUTER MEMBRANE PROTEIN TOLC"/>
    <property type="match status" value="1"/>
</dbReference>
<dbReference type="Proteomes" id="UP000244677">
    <property type="component" value="Chromosome"/>
</dbReference>
<evidence type="ECO:0000256" key="1">
    <source>
        <dbReference type="ARBA" id="ARBA00004442"/>
    </source>
</evidence>
<sequence length="430" mass="48650">MSNKVALLFALTSFFATAQQTWSLQQCLDAGLKNSIPVKIKQLEITRSQKLYTNPLLELVPTVSLNGNHNYNFGSTIDPSTNARVSSDIQSDNLYLNANVNLLDFTMLATARKNKIDIAIARADAAVISYEYKLQLLSFYFDALFSQELVKIQIEQLENTTYNLERITKEVQIGSKPQSDLYDIRLAFSQDEKRLMEARQLFDVQKLQLFQLMNVATDKLSEVQLDYILAAPEEDSNVIGSNPKIELAALQYESAQKAIAIQRSVNLPTVSAFYNMSTFYSAPLQGSGAGVTNFGTQLEDNKNHQAGLQVSIPVFTGFRRNRQITASKIEAEKSKWASEQEKNLVKQEIEQEEKRQSQYEQLSVNISNTVQYARESFQTTQSKFLSGKIEAVLYTTVKNQLLASEYDRLKNDLQLQRSRIKLTILRTNGI</sequence>
<reference evidence="10 11" key="1">
    <citation type="submission" date="2017-04" db="EMBL/GenBank/DDBJ databases">
        <title>Complete genome sequence of Flavobacterium kingsejong AJ004.</title>
        <authorList>
            <person name="Lee P.C."/>
        </authorList>
    </citation>
    <scope>NUCLEOTIDE SEQUENCE [LARGE SCALE GENOMIC DNA]</scope>
    <source>
        <strain evidence="10 11">AJ004</strain>
    </source>
</reference>
<name>A0A2S1LMN5_9FLAO</name>
<keyword evidence="4" id="KW-1134">Transmembrane beta strand</keyword>
<feature type="chain" id="PRO_5015465368" description="Transporter" evidence="9">
    <location>
        <begin position="19"/>
        <end position="430"/>
    </location>
</feature>
<dbReference type="InterPro" id="IPR051906">
    <property type="entry name" value="TolC-like"/>
</dbReference>
<protein>
    <recommendedName>
        <fullName evidence="12">Transporter</fullName>
    </recommendedName>
</protein>
<comment type="similarity">
    <text evidence="2">Belongs to the outer membrane factor (OMF) (TC 1.B.17) family.</text>
</comment>
<feature type="coiled-coil region" evidence="8">
    <location>
        <begin position="335"/>
        <end position="362"/>
    </location>
</feature>
<evidence type="ECO:0000256" key="6">
    <source>
        <dbReference type="ARBA" id="ARBA00023136"/>
    </source>
</evidence>
<evidence type="ECO:0000256" key="2">
    <source>
        <dbReference type="ARBA" id="ARBA00007613"/>
    </source>
</evidence>
<evidence type="ECO:0000313" key="10">
    <source>
        <dbReference type="EMBL" id="AWG24984.1"/>
    </source>
</evidence>
<keyword evidence="9" id="KW-0732">Signal</keyword>
<proteinExistence type="inferred from homology"/>
<dbReference type="InterPro" id="IPR003423">
    <property type="entry name" value="OMP_efflux"/>
</dbReference>
<dbReference type="GO" id="GO:0015562">
    <property type="term" value="F:efflux transmembrane transporter activity"/>
    <property type="evidence" value="ECO:0007669"/>
    <property type="project" value="InterPro"/>
</dbReference>
<evidence type="ECO:0000256" key="9">
    <source>
        <dbReference type="SAM" id="SignalP"/>
    </source>
</evidence>
<dbReference type="SUPFAM" id="SSF56954">
    <property type="entry name" value="Outer membrane efflux proteins (OEP)"/>
    <property type="match status" value="1"/>
</dbReference>
<dbReference type="Gene3D" id="1.20.1600.10">
    <property type="entry name" value="Outer membrane efflux proteins (OEP)"/>
    <property type="match status" value="1"/>
</dbReference>
<feature type="signal peptide" evidence="9">
    <location>
        <begin position="1"/>
        <end position="18"/>
    </location>
</feature>
<dbReference type="GO" id="GO:0015288">
    <property type="term" value="F:porin activity"/>
    <property type="evidence" value="ECO:0007669"/>
    <property type="project" value="TreeGrafter"/>
</dbReference>
<keyword evidence="11" id="KW-1185">Reference proteome</keyword>
<evidence type="ECO:0000256" key="5">
    <source>
        <dbReference type="ARBA" id="ARBA00022692"/>
    </source>
</evidence>
<dbReference type="EMBL" id="CP020919">
    <property type="protein sequence ID" value="AWG24984.1"/>
    <property type="molecule type" value="Genomic_DNA"/>
</dbReference>
<dbReference type="KEGG" id="fki:FK004_06940"/>
<evidence type="ECO:0000256" key="4">
    <source>
        <dbReference type="ARBA" id="ARBA00022452"/>
    </source>
</evidence>